<feature type="region of interest" description="Disordered" evidence="1">
    <location>
        <begin position="58"/>
        <end position="87"/>
    </location>
</feature>
<protein>
    <submittedName>
        <fullName evidence="2">Uncharacterized protein</fullName>
    </submittedName>
</protein>
<keyword evidence="3" id="KW-1185">Reference proteome</keyword>
<proteinExistence type="predicted"/>
<dbReference type="EMBL" id="KI392812">
    <property type="protein sequence ID" value="ERN10625.1"/>
    <property type="molecule type" value="Genomic_DNA"/>
</dbReference>
<organism evidence="2 3">
    <name type="scientific">Amborella trichopoda</name>
    <dbReference type="NCBI Taxonomy" id="13333"/>
    <lineage>
        <taxon>Eukaryota</taxon>
        <taxon>Viridiplantae</taxon>
        <taxon>Streptophyta</taxon>
        <taxon>Embryophyta</taxon>
        <taxon>Tracheophyta</taxon>
        <taxon>Spermatophyta</taxon>
        <taxon>Magnoliopsida</taxon>
        <taxon>Amborellales</taxon>
        <taxon>Amborellaceae</taxon>
        <taxon>Amborella</taxon>
    </lineage>
</organism>
<gene>
    <name evidence="2" type="ORF">AMTR_s00028p00184290</name>
</gene>
<evidence type="ECO:0000313" key="2">
    <source>
        <dbReference type="EMBL" id="ERN10625.1"/>
    </source>
</evidence>
<evidence type="ECO:0000313" key="3">
    <source>
        <dbReference type="Proteomes" id="UP000017836"/>
    </source>
</evidence>
<dbReference type="Gramene" id="ERN10625">
    <property type="protein sequence ID" value="ERN10625"/>
    <property type="gene ID" value="AMTR_s00028p00184290"/>
</dbReference>
<dbReference type="AlphaFoldDB" id="W1PTK7"/>
<name>W1PTK7_AMBTC</name>
<dbReference type="Proteomes" id="UP000017836">
    <property type="component" value="Unassembled WGS sequence"/>
</dbReference>
<sequence>MACATTPVRHHAISEPSLPSPHATLLLLSHSPPFHCTQKSAPFSSTTGLLSLATPSTTISPTSYPSQPPLSLPSSITHDPNQPSPLPLPLPHLPSSLSLLFSLQQPAANHHLQLTTQFPLQLCPCSSPFFSRHHLTPATTTLFFLTCDQAPTLLLPSPLPYCSNLHPLIATSSILLLALPCS</sequence>
<reference evidence="3" key="1">
    <citation type="journal article" date="2013" name="Science">
        <title>The Amborella genome and the evolution of flowering plants.</title>
        <authorList>
            <consortium name="Amborella Genome Project"/>
        </authorList>
    </citation>
    <scope>NUCLEOTIDE SEQUENCE [LARGE SCALE GENOMIC DNA]</scope>
</reference>
<evidence type="ECO:0000256" key="1">
    <source>
        <dbReference type="SAM" id="MobiDB-lite"/>
    </source>
</evidence>
<dbReference type="HOGENOM" id="CLU_1483941_0_0_1"/>
<accession>W1PTK7</accession>